<dbReference type="Proteomes" id="UP001497497">
    <property type="component" value="Unassembled WGS sequence"/>
</dbReference>
<comment type="caution">
    <text evidence="2">The sequence shown here is derived from an EMBL/GenBank/DDBJ whole genome shotgun (WGS) entry which is preliminary data.</text>
</comment>
<dbReference type="AlphaFoldDB" id="A0AAV2HEZ8"/>
<dbReference type="EMBL" id="CAXITT010000115">
    <property type="protein sequence ID" value="CAL1532384.1"/>
    <property type="molecule type" value="Genomic_DNA"/>
</dbReference>
<accession>A0AAV2HEZ8</accession>
<evidence type="ECO:0000256" key="1">
    <source>
        <dbReference type="SAM" id="SignalP"/>
    </source>
</evidence>
<proteinExistence type="predicted"/>
<protein>
    <submittedName>
        <fullName evidence="2">Uncharacterized protein</fullName>
    </submittedName>
</protein>
<organism evidence="2 3">
    <name type="scientific">Lymnaea stagnalis</name>
    <name type="common">Great pond snail</name>
    <name type="synonym">Helix stagnalis</name>
    <dbReference type="NCBI Taxonomy" id="6523"/>
    <lineage>
        <taxon>Eukaryota</taxon>
        <taxon>Metazoa</taxon>
        <taxon>Spiralia</taxon>
        <taxon>Lophotrochozoa</taxon>
        <taxon>Mollusca</taxon>
        <taxon>Gastropoda</taxon>
        <taxon>Heterobranchia</taxon>
        <taxon>Euthyneura</taxon>
        <taxon>Panpulmonata</taxon>
        <taxon>Hygrophila</taxon>
        <taxon>Lymnaeoidea</taxon>
        <taxon>Lymnaeidae</taxon>
        <taxon>Lymnaea</taxon>
    </lineage>
</organism>
<keyword evidence="1" id="KW-0732">Signal</keyword>
<sequence>MSIIDMDSRGHFLVAAVCLSVCFLGAQSQSACQSNFVTTLTNCLTSKNMTTENFFWVARNGTMGKAASDMNAFMAKLCLEKSFLFTCVKVAVDSAQALPDAQCNQTQKTGLVNLFKGFFKTINKKCENPCRATFKQSLTKCYTDLNFKLSDFLIFSPTSARDYILGINSTEVSRFCSNRTQLIQCLRTAAQGCDDSATLLGAYGFDINAVNETYDVLCNYTAVYLETTKCFEFPINPVLTCRNAVSAKVTTLDSQLEDPAITDTQYMDEICRTRLNQLECEMKAVKADNDTVKCNSIVVGLRKQQECLLLPRQCRESNQNSVAALCMESDFMVAERTTLTLQLNSADHAQWAVTAMLVVFVSALFAMF</sequence>
<gene>
    <name evidence="2" type="ORF">GSLYS_00006463001</name>
</gene>
<keyword evidence="3" id="KW-1185">Reference proteome</keyword>
<evidence type="ECO:0000313" key="2">
    <source>
        <dbReference type="EMBL" id="CAL1532384.1"/>
    </source>
</evidence>
<reference evidence="2 3" key="1">
    <citation type="submission" date="2024-04" db="EMBL/GenBank/DDBJ databases">
        <authorList>
            <consortium name="Genoscope - CEA"/>
            <person name="William W."/>
        </authorList>
    </citation>
    <scope>NUCLEOTIDE SEQUENCE [LARGE SCALE GENOMIC DNA]</scope>
</reference>
<evidence type="ECO:0000313" key="3">
    <source>
        <dbReference type="Proteomes" id="UP001497497"/>
    </source>
</evidence>
<feature type="chain" id="PRO_5043315217" evidence="1">
    <location>
        <begin position="29"/>
        <end position="368"/>
    </location>
</feature>
<feature type="signal peptide" evidence="1">
    <location>
        <begin position="1"/>
        <end position="28"/>
    </location>
</feature>
<name>A0AAV2HEZ8_LYMST</name>